<reference evidence="2 3" key="1">
    <citation type="submission" date="2018-11" db="EMBL/GenBank/DDBJ databases">
        <title>Genomic Encyclopedia of Type Strains, Phase IV (KMG-IV): sequencing the most valuable type-strain genomes for metagenomic binning, comparative biology and taxonomic classification.</title>
        <authorList>
            <person name="Goeker M."/>
        </authorList>
    </citation>
    <scope>NUCLEOTIDE SEQUENCE [LARGE SCALE GENOMIC DNA]</scope>
    <source>
        <strain evidence="2 3">DSM 100275</strain>
    </source>
</reference>
<dbReference type="RefSeq" id="WP_123400744.1">
    <property type="nucleotide sequence ID" value="NZ_RJVI01000001.1"/>
</dbReference>
<feature type="chain" id="PRO_5018185394" description="Cellulose biosynthesis protein BcsS" evidence="1">
    <location>
        <begin position="25"/>
        <end position="220"/>
    </location>
</feature>
<sequence length="220" mass="22665">MKARSAALPTLAAVLLAAAAAAPAEPLSADGLAARELFLLRPSAGEATPAGSFELGAELLAPRLAAAPEADPAVDAGAPALTGDAFTLLAGPRASLRLGGFLGGGGELRVWGAEAGYHLRPPGAETFALSLRGGIGGLSEADGGELTSRGVELAVSRDFSLVTPYAGWGRLWLREDGERQPRQDRYFLGARLGLGGLHLDLEGDVGGEAPAYRLRLDWRF</sequence>
<feature type="signal peptide" evidence="1">
    <location>
        <begin position="1"/>
        <end position="24"/>
    </location>
</feature>
<evidence type="ECO:0008006" key="4">
    <source>
        <dbReference type="Google" id="ProtNLM"/>
    </source>
</evidence>
<dbReference type="Proteomes" id="UP000276634">
    <property type="component" value="Unassembled WGS sequence"/>
</dbReference>
<comment type="caution">
    <text evidence="2">The sequence shown here is derived from an EMBL/GenBank/DDBJ whole genome shotgun (WGS) entry which is preliminary data.</text>
</comment>
<keyword evidence="3" id="KW-1185">Reference proteome</keyword>
<accession>A0A3N1Y8H9</accession>
<evidence type="ECO:0000313" key="2">
    <source>
        <dbReference type="EMBL" id="ROR35103.1"/>
    </source>
</evidence>
<name>A0A3N1Y8H9_9GAMM</name>
<evidence type="ECO:0000313" key="3">
    <source>
        <dbReference type="Proteomes" id="UP000276634"/>
    </source>
</evidence>
<dbReference type="OrthoDB" id="5801242at2"/>
<protein>
    <recommendedName>
        <fullName evidence="4">Cellulose biosynthesis protein BcsS</fullName>
    </recommendedName>
</protein>
<evidence type="ECO:0000256" key="1">
    <source>
        <dbReference type="SAM" id="SignalP"/>
    </source>
</evidence>
<dbReference type="AlphaFoldDB" id="A0A3N1Y8H9"/>
<keyword evidence="1" id="KW-0732">Signal</keyword>
<dbReference type="EMBL" id="RJVI01000001">
    <property type="protein sequence ID" value="ROR35103.1"/>
    <property type="molecule type" value="Genomic_DNA"/>
</dbReference>
<proteinExistence type="predicted"/>
<organism evidence="2 3">
    <name type="scientific">Inmirania thermothiophila</name>
    <dbReference type="NCBI Taxonomy" id="1750597"/>
    <lineage>
        <taxon>Bacteria</taxon>
        <taxon>Pseudomonadati</taxon>
        <taxon>Pseudomonadota</taxon>
        <taxon>Gammaproteobacteria</taxon>
        <taxon>Chromatiales</taxon>
        <taxon>Ectothiorhodospiraceae</taxon>
        <taxon>Inmirania</taxon>
    </lineage>
</organism>
<gene>
    <name evidence="2" type="ORF">EDC57_1020</name>
</gene>